<dbReference type="eggNOG" id="ENOG502Z8PB">
    <property type="taxonomic scope" value="Bacteria"/>
</dbReference>
<dbReference type="Proteomes" id="UP000008544">
    <property type="component" value="Chromosome"/>
</dbReference>
<dbReference type="OrthoDB" id="9800754at2"/>
<proteinExistence type="predicted"/>
<reference evidence="2" key="1">
    <citation type="submission" date="2007-10" db="EMBL/GenBank/DDBJ databases">
        <title>Complete sequence of chromosome of Desulforudis audaxviator MP104C.</title>
        <authorList>
            <person name="Copeland A."/>
            <person name="Lucas S."/>
            <person name="Lapidus A."/>
            <person name="Barry K."/>
            <person name="Glavina del Rio T."/>
            <person name="Dalin E."/>
            <person name="Tice H."/>
            <person name="Bruce D."/>
            <person name="Pitluck S."/>
            <person name="Lowry S.R."/>
            <person name="Larimer F."/>
            <person name="Land M.L."/>
            <person name="Hauser L."/>
            <person name="Kyrpides N."/>
            <person name="Ivanova N.N."/>
            <person name="Richardson P."/>
        </authorList>
    </citation>
    <scope>NUCLEOTIDE SEQUENCE [LARGE SCALE GENOMIC DNA]</scope>
    <source>
        <strain evidence="2">MP104C</strain>
    </source>
</reference>
<accession>B1I2V0</accession>
<keyword evidence="2" id="KW-1185">Reference proteome</keyword>
<evidence type="ECO:0000313" key="1">
    <source>
        <dbReference type="EMBL" id="ACA59319.1"/>
    </source>
</evidence>
<dbReference type="STRING" id="477974.Daud_0801"/>
<dbReference type="EMBL" id="CP000860">
    <property type="protein sequence ID" value="ACA59319.1"/>
    <property type="molecule type" value="Genomic_DNA"/>
</dbReference>
<sequence>MQKAMAEGSETGVWSQDRVEALKNDLATLASYVTRDIACHKAHYEKGMGCFFEQENPGLLEKARKLGLSMDRLMEKLRALLQEEVAFWKQAKAAQRLQQLHEECEVTLALNELMGYRAKELPAALDYLRNDWLRSYGKLPLWLIADTAREKSREPLSFLCELCQARDFDSARDYERLSNWAAHSLLLRHHKEAVREAVREQTRALQRWIQERLQVDVPIDDVRELIARLPELHAVQHHEVEDQVRKHLGELERQRLVAQLQQHWQELTGTRTPGDWSRQVGIPAHFIVEREVQQIMEVVERAHDKTESQLRVALTKLQNCADVIGSLKDAEWVKKRFIERVVRDYAVLIETEADLAKLKGYLAERLGPSFAHSDLAQAQDLVGEWAKDYYRQFGYERVRSKLRELPAERVKAILEKLAQDPRVGILLLRES</sequence>
<dbReference type="RefSeq" id="WP_012301905.1">
    <property type="nucleotide sequence ID" value="NC_010424.1"/>
</dbReference>
<name>B1I2V0_DESAP</name>
<dbReference type="AlphaFoldDB" id="B1I2V0"/>
<organism evidence="1 2">
    <name type="scientific">Desulforudis audaxviator (strain MP104C)</name>
    <dbReference type="NCBI Taxonomy" id="477974"/>
    <lineage>
        <taxon>Bacteria</taxon>
        <taxon>Bacillati</taxon>
        <taxon>Bacillota</taxon>
        <taxon>Clostridia</taxon>
        <taxon>Thermoanaerobacterales</taxon>
        <taxon>Candidatus Desulforudaceae</taxon>
        <taxon>Candidatus Desulforudis</taxon>
    </lineage>
</organism>
<gene>
    <name evidence="1" type="ordered locus">Daud_0801</name>
</gene>
<reference evidence="1 2" key="2">
    <citation type="journal article" date="2008" name="Science">
        <title>Environmental genomics reveals a single-species ecosystem deep within Earth.</title>
        <authorList>
            <person name="Chivian D."/>
            <person name="Brodie E.L."/>
            <person name="Alm E.J."/>
            <person name="Culley D.E."/>
            <person name="Dehal P.S."/>
            <person name="Desantis T.Z."/>
            <person name="Gihring T.M."/>
            <person name="Lapidus A."/>
            <person name="Lin L.H."/>
            <person name="Lowry S.R."/>
            <person name="Moser D.P."/>
            <person name="Richardson P.M."/>
            <person name="Southam G."/>
            <person name="Wanger G."/>
            <person name="Pratt L.M."/>
            <person name="Andersen G.L."/>
            <person name="Hazen T.C."/>
            <person name="Brockman F.J."/>
            <person name="Arkin A.P."/>
            <person name="Onstott T.C."/>
        </authorList>
    </citation>
    <scope>NUCLEOTIDE SEQUENCE [LARGE SCALE GENOMIC DNA]</scope>
    <source>
        <strain evidence="1 2">MP104C</strain>
    </source>
</reference>
<dbReference type="KEGG" id="dau:Daud_0801"/>
<dbReference type="HOGENOM" id="CLU_635735_0_0_9"/>
<protein>
    <submittedName>
        <fullName evidence="1">Uncharacterized protein</fullName>
    </submittedName>
</protein>
<evidence type="ECO:0000313" key="2">
    <source>
        <dbReference type="Proteomes" id="UP000008544"/>
    </source>
</evidence>